<dbReference type="Proteomes" id="UP001152622">
    <property type="component" value="Chromosome 20"/>
</dbReference>
<organism evidence="1 2">
    <name type="scientific">Synaphobranchus kaupii</name>
    <name type="common">Kaup's arrowtooth eel</name>
    <dbReference type="NCBI Taxonomy" id="118154"/>
    <lineage>
        <taxon>Eukaryota</taxon>
        <taxon>Metazoa</taxon>
        <taxon>Chordata</taxon>
        <taxon>Craniata</taxon>
        <taxon>Vertebrata</taxon>
        <taxon>Euteleostomi</taxon>
        <taxon>Actinopterygii</taxon>
        <taxon>Neopterygii</taxon>
        <taxon>Teleostei</taxon>
        <taxon>Anguilliformes</taxon>
        <taxon>Synaphobranchidae</taxon>
        <taxon>Synaphobranchus</taxon>
    </lineage>
</organism>
<dbReference type="EMBL" id="JAINUF010000020">
    <property type="protein sequence ID" value="KAJ8336072.1"/>
    <property type="molecule type" value="Genomic_DNA"/>
</dbReference>
<reference evidence="1" key="1">
    <citation type="journal article" date="2023" name="Science">
        <title>Genome structures resolve the early diversification of teleost fishes.</title>
        <authorList>
            <person name="Parey E."/>
            <person name="Louis A."/>
            <person name="Montfort J."/>
            <person name="Bouchez O."/>
            <person name="Roques C."/>
            <person name="Iampietro C."/>
            <person name="Lluch J."/>
            <person name="Castinel A."/>
            <person name="Donnadieu C."/>
            <person name="Desvignes T."/>
            <person name="Floi Bucao C."/>
            <person name="Jouanno E."/>
            <person name="Wen M."/>
            <person name="Mejri S."/>
            <person name="Dirks R."/>
            <person name="Jansen H."/>
            <person name="Henkel C."/>
            <person name="Chen W.J."/>
            <person name="Zahm M."/>
            <person name="Cabau C."/>
            <person name="Klopp C."/>
            <person name="Thompson A.W."/>
            <person name="Robinson-Rechavi M."/>
            <person name="Braasch I."/>
            <person name="Lecointre G."/>
            <person name="Bobe J."/>
            <person name="Postlethwait J.H."/>
            <person name="Berthelot C."/>
            <person name="Roest Crollius H."/>
            <person name="Guiguen Y."/>
        </authorList>
    </citation>
    <scope>NUCLEOTIDE SEQUENCE</scope>
    <source>
        <strain evidence="1">WJC10195</strain>
    </source>
</reference>
<gene>
    <name evidence="1" type="ORF">SKAU_G00394150</name>
</gene>
<keyword evidence="2" id="KW-1185">Reference proteome</keyword>
<proteinExistence type="predicted"/>
<evidence type="ECO:0000313" key="1">
    <source>
        <dbReference type="EMBL" id="KAJ8336072.1"/>
    </source>
</evidence>
<comment type="caution">
    <text evidence="1">The sequence shown here is derived from an EMBL/GenBank/DDBJ whole genome shotgun (WGS) entry which is preliminary data.</text>
</comment>
<sequence length="145" mass="15592">MQAQTAAVIADHVGAVAEWALSWGMRVHCSGSSAGHNLRIIKSPFQRPHNAHIVLTHNTPVGGGALQLDNRLPYSHASPGCRATPVAVWPSKTKANLGQKGIRKTWHSKCRGKDKTGGLYSVRPWQGEACLLPRLSDEEGLDAGE</sequence>
<dbReference type="AlphaFoldDB" id="A0A9Q1EC51"/>
<evidence type="ECO:0000313" key="2">
    <source>
        <dbReference type="Proteomes" id="UP001152622"/>
    </source>
</evidence>
<protein>
    <submittedName>
        <fullName evidence="1">Uncharacterized protein</fullName>
    </submittedName>
</protein>
<accession>A0A9Q1EC51</accession>
<name>A0A9Q1EC51_SYNKA</name>